<evidence type="ECO:0000256" key="4">
    <source>
        <dbReference type="ARBA" id="ARBA00023180"/>
    </source>
</evidence>
<dbReference type="NCBIfam" id="NF012211">
    <property type="entry name" value="tand_rpt_95"/>
    <property type="match status" value="3"/>
</dbReference>
<evidence type="ECO:0000256" key="3">
    <source>
        <dbReference type="ARBA" id="ARBA00022989"/>
    </source>
</evidence>
<feature type="domain" description="Cadherin" evidence="6">
    <location>
        <begin position="4284"/>
        <end position="4376"/>
    </location>
</feature>
<dbReference type="Gene3D" id="2.60.40.60">
    <property type="entry name" value="Cadherins"/>
    <property type="match status" value="6"/>
</dbReference>
<dbReference type="InterPro" id="IPR002126">
    <property type="entry name" value="Cadherin-like_dom"/>
</dbReference>
<dbReference type="GO" id="GO:0005509">
    <property type="term" value="F:calcium ion binding"/>
    <property type="evidence" value="ECO:0007669"/>
    <property type="project" value="InterPro"/>
</dbReference>
<dbReference type="OrthoDB" id="9773411at2"/>
<dbReference type="eggNOG" id="COG2911">
    <property type="taxonomic scope" value="Bacteria"/>
</dbReference>
<feature type="domain" description="Cadherin" evidence="6">
    <location>
        <begin position="2667"/>
        <end position="2740"/>
    </location>
</feature>
<feature type="domain" description="Cadherin" evidence="6">
    <location>
        <begin position="4174"/>
        <end position="4269"/>
    </location>
</feature>
<dbReference type="PANTHER" id="PTHR24028:SF328">
    <property type="entry name" value="CADHERIN-3"/>
    <property type="match status" value="1"/>
</dbReference>
<dbReference type="HOGENOM" id="CLU_223373_0_0_5"/>
<dbReference type="InterPro" id="IPR044016">
    <property type="entry name" value="Big_13"/>
</dbReference>
<feature type="domain" description="Cadherin" evidence="6">
    <location>
        <begin position="3217"/>
        <end position="3354"/>
    </location>
</feature>
<feature type="domain" description="Cadherin" evidence="6">
    <location>
        <begin position="3641"/>
        <end position="3746"/>
    </location>
</feature>
<dbReference type="SMART" id="SM00736">
    <property type="entry name" value="CADG"/>
    <property type="match status" value="4"/>
</dbReference>
<feature type="region of interest" description="Disordered" evidence="5">
    <location>
        <begin position="111"/>
        <end position="141"/>
    </location>
</feature>
<dbReference type="EMBL" id="AONH01000002">
    <property type="protein sequence ID" value="KGM89163.1"/>
    <property type="molecule type" value="Genomic_DNA"/>
</dbReference>
<dbReference type="RefSeq" id="WP_052115253.1">
    <property type="nucleotide sequence ID" value="NZ_KN293976.1"/>
</dbReference>
<dbReference type="PRINTS" id="PR00205">
    <property type="entry name" value="CADHERIN"/>
</dbReference>
<evidence type="ECO:0000256" key="2">
    <source>
        <dbReference type="ARBA" id="ARBA00022692"/>
    </source>
</evidence>
<dbReference type="SUPFAM" id="SSF49313">
    <property type="entry name" value="Cadherin-like"/>
    <property type="match status" value="7"/>
</dbReference>
<feature type="compositionally biased region" description="Polar residues" evidence="5">
    <location>
        <begin position="122"/>
        <end position="141"/>
    </location>
</feature>
<dbReference type="CDD" id="cd11304">
    <property type="entry name" value="Cadherin_repeat"/>
    <property type="match status" value="6"/>
</dbReference>
<feature type="compositionally biased region" description="Polar residues" evidence="5">
    <location>
        <begin position="431"/>
        <end position="446"/>
    </location>
</feature>
<dbReference type="GO" id="GO:0005886">
    <property type="term" value="C:plasma membrane"/>
    <property type="evidence" value="ECO:0007669"/>
    <property type="project" value="TreeGrafter"/>
</dbReference>
<dbReference type="PANTHER" id="PTHR24028">
    <property type="entry name" value="CADHERIN-87A"/>
    <property type="match status" value="1"/>
</dbReference>
<dbReference type="InterPro" id="IPR015919">
    <property type="entry name" value="Cadherin-like_sf"/>
</dbReference>
<dbReference type="Pfam" id="PF05345">
    <property type="entry name" value="He_PIG"/>
    <property type="match status" value="3"/>
</dbReference>
<dbReference type="eggNOG" id="COG3188">
    <property type="taxonomic scope" value="Bacteria"/>
</dbReference>
<sequence length="5490" mass="549213">MPATFQSATFTPASPFNAGDVITFTVLFSEPVVTAVGLPGLEAALSLTGGRTASYVSGDSTNTLVFSYTVLPGDNVSDLEITGYTGFIEDSDEPFSVPPFATSDLDIVLDTTAPSAPGTPDLASTSDSGISQTDNLTNDETPTFNVDVSGLAVGDTVRLLDDAFDPNVLGTYTVTGDEAGGIAEITASVFNGTNNIRAVSIDAAGNVSTFSGALTIVLDTTAPAGTPTITLNNDTGTDGNDLITSVGAFTATPADNANTVEFSTDGNTWSAIAPTPTEGENTIFVREVDTAGNAGPASDAFTFTLDTTAPDALGTPDLLAASDTGSSDTDNVTNDTTPSFNVDVSGLAAGDTVELVDTFGAVTVVATYTVTGAETGGIAEITTSALIPGAHTIAARATDVAGNVSALSDTLLITVDTTNPTTPGTPDLVSASDSGSSQTDNLTNDTTPTFEVSVAGLNLTDTIQLIDTSNGNAVVGSFLLEAGASTVLIEASGLSAGTHTIAARSVDVAGNVSTLSAALEVTIDTTADADPALSVAFAGAGGDSTFNAAEPIQVTFGGIDADAAGTLTITSTGEGSTPVVINVDSTTTSPITLNETQMGQLSDGTLSVALDVTDTAGNTAQVLANSFDLDTTAPLIDTVTITGETSDGQINEGDVGNTVTLAITFTEAMDTTVDPAVTIANAASSLTETGRLWSMDGLTLSITYTVSDQDVDLSDITVDISGAQDAAGNVLSAVTGASTGTAIDTEATASETEAVPLAEISDQNAGDTGGTPIVLASLSGADGTTYALNGTGGVYDAVEIVADGGDWALRIIDTEAARGFFDFEENPTITIDVIGTDNAGNTTPSTITVNLSDLNDAPELGGGLNEVTGKVMERDDNVVGENTPPLGTSGSFTVHDDDVANSHSVTVNNISSTNGSFLGFFQAGFSDPIQGDGDGTVGWSFTIGAPLPAGTQTTQMAIIDALAAGESIVQEYDVTVAETGGGLSFTQRVTVTIEGTNDAPVISGAAVAAELTEVVDDGTSDQSLSASGTLNVVDTDTSDTVTVDVTSVAVAGASTFTGTPPDNATLLAMMQVVAGEALAANASPDPELSGSDFTWQFSAGDETSSPFDFLPDGETLVLEYTLTATDDSGAGVDETDTQVVTITITGSNDVPEIVASSTANGVAEAGGVDNGTAGTGEVTGNLSADSNWTDADDGEAANLAVVSGSHGADAQAELTFDGGTGSEAEIDGTYGTLFVSADGSYRYVLDDTRAATQALNAGEAASETFNYTISNGVDADDTATSTLTVNITGANDTPVITVGEGQDAGTVEEEGVDGSNAAINTPPTTATGTLSADDVDAEDGISGTALTWGAGADTAAGQSQTDALTIAGTYGIFAVDASGNWTFTLDNTDPDVQALHDSESVEETFTVTVTDSRNAVTTQDVTITINGTNDAPVIAVDGSAVADNAVVEAGEGVVGDNAASGAFTVSDVDGNDTTTTADDAAIWSITAVNGGAITHSVANGAAAEAVGTYGSLTLNNDGTWSYLLNDADPDTQALAAGAGVTDVFTVRVADGLGGYSELDVTVNVTGTNDAPVITVETGDSQAESVQESDAANLTTTGTLTLSDVDADDSVRLTVTGVAATGTLGDFDANDLALQTMLSITAGSPLTTGTGNASGQATWTFDSGTETFDYLGAGESITLEYTVTADDGDATDTETVTVTVNGTNDRPEIVVEGTDSATGSLTESTDLMGGNLETSGTLSIADADASDVHSVSATRASVTWTDENGADNGGTPSSVTPLPAGLEAALDAAFAATINTGDARQVDWSFALADTLADFLGAGETLTVVYDVTVNDGEGSDGTGADENSVSTVQQVTITITGTNDAPTVVADEVNAFVEGDSLVIDPVTRVLDQEATTPTANVTINLLGEGTDTADEIWVTNVTEPDTNDVRTITGTTSVLASGNIPAGFTAADAEAAFTLGAPGAESVTFDRNAAVFDALDDGQFIDVALTYTVTTTSPDGITTTTDTVTTTIRVNGANDAPYIIEGADFAADVTELTAADAGHNAPRDTVPGSITFNDVDPGDIANLQVITQAVQGEGAGAAPLSAYVGTFSAGFLAPTGTDVANAGSVFYNFNLNDTVLDNLAAGETFTQEYQVSISDGTATTSRNIVLTFTGTNDAPVITGTTGATTLTEDAGTVETGSVDSQSLTGTITFDDVDISDMAALNGSGTADTHTVTAEVTGVARGGEAVAEYAGPTGTLTFDADAANASNALGNTVGWTYAITDGAFDFLNAGEELAITFTVTVEDDNGGTDTETLTFTVTGTNDAATIAGVATGAVTEDGDGETTFQTVSGALTVTDADDGQAVFTPVEAGTPGGNAYGTFAMDANGNWTYTLDNGVAAVQALGVGESLTDTITVSSVDGTDTQLIEVTINGTNDAPVLDASGGMDTAFGSTGEDSVSATGTLTLSDVDLSNTVGVVVTGVAVFEGSDNGIENSTLLALMGVSGDLNATETTDVVNWSFTAAPGVFDYLNQGESLVLDYTLTATDSSMATDTQVVRVTVMGANDAPTVGTEILDQTTAEDAAFSLDVSGNFADLDVTDTLTFSLGAGAPEGLTIDPTTGVISWTPENGDVGVNSVTIIATDDGNDTVSDTFELTVTNVNDAPVVSVAISDTSTDEDAAFSLDVSGNFADDDTIHGDSLSYSLGEGAPAWLSIDANTGILTGTPENGDVGTVEVTVIATDDSSVTVSDTFNLTVNNTNDAPVVASPISDTSVAEDAAFSLDVSGNFADDDTIHGDVLTYSLGDGAPTWLSINETTGELSGTPENGDVGIASVTVIASDGEDTISDSFDITVTPVNDAPVNTVPTGYTTDEDTSVTLTGLSVADVDAATGAITVTLSVGEGDGTIAASEAGGVTVLGSGGESVQLSGTLADINAYLAGMTAPVFTPAQDLNGDVTLTMTTDDGGNTGAGGALNDTDTVTITVTPMNDAPVAQMPTILRNVLENTPLSFTIVSGLPDTDELSLSDFASDVDGDISPSSLSFTAVTVNGVPQTLAEAGISYVDGVFTLDTDAALYQPLDATDTVSVVVAFTVIDSGSLADTNGQLTLTVEGINDAPVLADVNIGTVAETAADDALTATLDGTLIATDVDADNAGFTYVVTGTGVTSGNDGLSDYTEIAGTYGTLRVLSDGSYTFTPDAEAINALPEGENIDEDFTVEVTDSKGGTDTATISVTIDPANDTPELAPVDAISITDTDAADDFAAQGGTLSAADRDTGHEDGMEYSIAGQTVSEGATSQTFYLDRDSGTVVTTVPTNGVALGTLTVQTNGTYSFEPDDAGINSLRADEDPTITTTLRATDPQGAFDETNITINIDGVNDDPTVTGTVPGATEGVVNVTAKEKAEADEGGTVTVSGTISFADVDSTGTPSFGFVAAAPGFAGTISFSPSGETVDAGTFTWSFVIPDAELESLAEGEALSASPQLYNISISDGDGGSVTQQVSIAIIGTNDAPVISGALGGGLADSGAVTEAADGAVDATITTAGTLSVADVDTSDDVTISVSEAAVTGGTFSGLVPETVNLQSMMTLAAGAGVTTAGTSSVTLGADGAGSDFSWIFTSGAAGDASFDFLAVGETLQVTYTLTADDQSGEANATDTQTVTITITGTNDSPVASAAASATVAEDLDDVTVIATASATDADLSDVLSYSITGGNEAGLFEINASTGDLSLVAGQTLDAETALTHTLTVTADDGNGGTDTQEITINVTDVDDNLTTAPVDADGDVGGTVDENATSGTVGITASSTDADVTSGAISYAITGGTGESAFEIDANTGVVSVASGATIDREANETLTIEVQATPTNGAASTTSTFTITINDVDEFDVTVPVDVNTGDNEVSENAAPGTAVGITALASDADATTNGVTYSLTNDAGGIFEINATTGEVRLSTAPGAVRPDFETEISHTITVQATSEDGSTATEDFTINILDADDNAPVFTIDASQSVAENSTDVVTLAATDVDTAPENISFTITGGADAGAFELVGNQLRFVSAPDFEAPGSVAGSNVYTVEVQADDGSTTPTTQTLTVTVTDVNEAPTAVTLDNAQTTVAENTAIGTGIKVADITITDDALGINDVTLSGDDASAFIVVNGTSGLELHYIGSSPDFEMPADTGADNTYNVTVNVNDAEFGSGPNATRAFTLTVTDVNEAPVAQEDANVTTDEDTVLNGSVTATDVDAGDTLTFALADGGAPTNGSVIVNSNGTYEYTPNADFNGADSFTVVVTDSGELTDTVTVNVTVDAVNDAPVIDEVNSDLAVSGDEDTAITGSVLASDVEEDDLTFTLAAEGEPANGTVTVNPDGTYSYQGAQDFNGTDSFTVEVSDGNGGTDTVTVNVTVDAVNDATEIDVAGQVTPTHVEAVDDAAPVPVLVADAAALIDVDGLDYAGGTFTAAVTGGDATDLLDLDTSGVVSVASGTVSVGGTEVGSVTGQGTATLSVSFLAAAFASDVQAVINALTYATTDDTPVASRDITLDLTDGDGASAAQQTVSVTITASNDSPTPVDDAFGVSEGAFASAFNVLTFGTADSDPDGDALTVTQVADVADGTEPVGGTAVVGASAGVITTDWGAEVTLQQNGQLFYNLTSSTARFNQLAAGETAVDSFTYTVSDGNLSTTATVQVTITGANDAIQAQADTITTTEDAAASVTGNLLANDIDADVNDTPTIVNVGSSVTATAIATLGGFRITTVDGVVIDLNANGDYTLTAPESLAGGQSTTASFQYTVQDSGSAQSSTTVTVNVTGDNDAPGAVDVTLTASNEDEVRVITEAELLVGASDVDVGDTLTITDLTLSSGAGSLVDNGDGTWTFTPGANDDSAVTFSYTVSDGGLTATASAGLDLLPVNDLPVGTVTISGLAEEDQTLTASNDLTDEDGLGTISYQWQRDGADIDGATGETYTLGQADVGAAITVVASYTDAQGTPESVASAATDAVANVNDAPELVVPSDAAVAEFAATGSVVTTIAATDEDEDTLIFTMLDDAGGRFAFADTSSGQIIVNDGLALDFEQQGSHDVIFTVSDGIETLQRTISIAVQDNGAAEVVTADDLGRQLVGGVFADQFTGGLGNDTLTGGGGNDTIEGSGGADSLAGGADTDTLSYALDTSGVTVRLFNNTASGGFATGDVISGFENVVGGSGNDVLLGDGLSNDLRGLGGNDTLSGLGGGDTLDGGTGDDLIRSAAGADTLIGGADTDTLSYSLDISGVAVRLFNNTASGGFATGDVISGFENVVGGAGSDVLLGDGQSNDLRGLGGNDTLSGLGGGDRLDGGTGDDLIRSATGADTLIGGAGTDTLSYSLDTSGVAVRLFNNTASGGFATGDVISGFENVVGGSGNDLLVGNVGSNVLRGLGGDDRILGIAGEDVIDGGTGQDTIDGGDGFDQLTGGAGADLFVFRDNFGEDVITDFGGGDVARVFGLQAGFNSFSDFDVTGDGVIDANDAALTSNVSVSADALELSFNATGTLRILFEDVTSLGTSELDLFS</sequence>
<dbReference type="Pfam" id="PF00028">
    <property type="entry name" value="Cadherin"/>
    <property type="match status" value="2"/>
</dbReference>
<feature type="region of interest" description="Disordered" evidence="5">
    <location>
        <begin position="1758"/>
        <end position="1777"/>
    </location>
</feature>
<keyword evidence="3" id="KW-0472">Membrane</keyword>
<dbReference type="InterPro" id="IPR013783">
    <property type="entry name" value="Ig-like_fold"/>
</dbReference>
<dbReference type="Pfam" id="PF17963">
    <property type="entry name" value="Big_9"/>
    <property type="match status" value="2"/>
</dbReference>
<dbReference type="InterPro" id="IPR050174">
    <property type="entry name" value="Protocadherin/Cadherin-CA"/>
</dbReference>
<feature type="compositionally biased region" description="Low complexity" evidence="5">
    <location>
        <begin position="417"/>
        <end position="428"/>
    </location>
</feature>
<dbReference type="Pfam" id="PF17803">
    <property type="entry name" value="Cadherin_4"/>
    <property type="match status" value="7"/>
</dbReference>
<dbReference type="Gene3D" id="2.150.10.10">
    <property type="entry name" value="Serralysin-like metalloprotease, C-terminal"/>
    <property type="match status" value="4"/>
</dbReference>
<dbReference type="Proteomes" id="UP000030021">
    <property type="component" value="Unassembled WGS sequence"/>
</dbReference>
<dbReference type="InterPro" id="IPR040853">
    <property type="entry name" value="RapA2_cadherin-like"/>
</dbReference>
<dbReference type="Pfam" id="PF00353">
    <property type="entry name" value="HemolysinCabind"/>
    <property type="match status" value="6"/>
</dbReference>
<keyword evidence="3" id="KW-1133">Transmembrane helix</keyword>
<feature type="domain" description="Cadherin" evidence="6">
    <location>
        <begin position="3754"/>
        <end position="3854"/>
    </location>
</feature>
<dbReference type="InterPro" id="IPR041690">
    <property type="entry name" value="Cadherin_5"/>
</dbReference>
<feature type="domain" description="Cadherin" evidence="6">
    <location>
        <begin position="821"/>
        <end position="860"/>
    </location>
</feature>
<feature type="domain" description="Cadherin" evidence="6">
    <location>
        <begin position="3099"/>
        <end position="3221"/>
    </location>
</feature>
<evidence type="ECO:0000256" key="5">
    <source>
        <dbReference type="SAM" id="MobiDB-lite"/>
    </source>
</evidence>
<evidence type="ECO:0000256" key="1">
    <source>
        <dbReference type="ARBA" id="ARBA00004167"/>
    </source>
</evidence>
<comment type="subcellular location">
    <subcellularLocation>
        <location evidence="1">Membrane</location>
        <topology evidence="1">Single-pass membrane protein</topology>
    </subcellularLocation>
</comment>
<dbReference type="SUPFAM" id="SSF51120">
    <property type="entry name" value="beta-Roll"/>
    <property type="match status" value="4"/>
</dbReference>
<feature type="domain" description="Cadherin" evidence="6">
    <location>
        <begin position="4956"/>
        <end position="5048"/>
    </location>
</feature>
<dbReference type="NCBIfam" id="TIGR01965">
    <property type="entry name" value="VCBS_repeat"/>
    <property type="match status" value="20"/>
</dbReference>
<feature type="region of interest" description="Disordered" evidence="5">
    <location>
        <begin position="417"/>
        <end position="446"/>
    </location>
</feature>
<dbReference type="PATRIC" id="fig|1288298.3.peg.648"/>
<evidence type="ECO:0000259" key="6">
    <source>
        <dbReference type="PROSITE" id="PS50268"/>
    </source>
</evidence>
<dbReference type="PROSITE" id="PS50268">
    <property type="entry name" value="CADHERIN_2"/>
    <property type="match status" value="12"/>
</dbReference>
<keyword evidence="2" id="KW-0812">Transmembrane</keyword>
<evidence type="ECO:0000313" key="8">
    <source>
        <dbReference type="Proteomes" id="UP000030021"/>
    </source>
</evidence>
<dbReference type="Gene3D" id="2.60.40.2700">
    <property type="match status" value="1"/>
</dbReference>
<dbReference type="PRINTS" id="PR00313">
    <property type="entry name" value="CABNDNGRPT"/>
</dbReference>
<proteinExistence type="predicted"/>
<feature type="domain" description="Cadherin" evidence="6">
    <location>
        <begin position="4063"/>
        <end position="4174"/>
    </location>
</feature>
<dbReference type="SMART" id="SM00112">
    <property type="entry name" value="CA"/>
    <property type="match status" value="11"/>
</dbReference>
<dbReference type="InterPro" id="IPR006644">
    <property type="entry name" value="Cadg"/>
</dbReference>
<dbReference type="GO" id="GO:0007156">
    <property type="term" value="P:homophilic cell adhesion via plasma membrane adhesion molecules"/>
    <property type="evidence" value="ECO:0007669"/>
    <property type="project" value="InterPro"/>
</dbReference>
<dbReference type="InterPro" id="IPR001343">
    <property type="entry name" value="Hemolysn_Ca-bd"/>
</dbReference>
<keyword evidence="4" id="KW-0325">Glycoprotein</keyword>
<dbReference type="eggNOG" id="COG4932">
    <property type="taxonomic scope" value="Bacteria"/>
</dbReference>
<dbReference type="eggNOG" id="COG2931">
    <property type="taxonomic scope" value="Bacteria"/>
</dbReference>
<gene>
    <name evidence="7" type="ORF">rosmuc_00647</name>
</gene>
<feature type="domain" description="Cadherin" evidence="6">
    <location>
        <begin position="3861"/>
        <end position="3960"/>
    </location>
</feature>
<feature type="domain" description="Cadherin" evidence="6">
    <location>
        <begin position="3956"/>
        <end position="4061"/>
    </location>
</feature>
<protein>
    <submittedName>
        <fullName evidence="7">VCBS repeat protein</fullName>
    </submittedName>
</protein>
<evidence type="ECO:0000313" key="7">
    <source>
        <dbReference type="EMBL" id="KGM89163.1"/>
    </source>
</evidence>
<dbReference type="Pfam" id="PF17892">
    <property type="entry name" value="Cadherin_5"/>
    <property type="match status" value="1"/>
</dbReference>
<comment type="caution">
    <text evidence="7">The sequence shown here is derived from an EMBL/GenBank/DDBJ whole genome shotgun (WGS) entry which is preliminary data.</text>
</comment>
<organism evidence="7 8">
    <name type="scientific">Roseovarius mucosus DSM 17069</name>
    <dbReference type="NCBI Taxonomy" id="1288298"/>
    <lineage>
        <taxon>Bacteria</taxon>
        <taxon>Pseudomonadati</taxon>
        <taxon>Pseudomonadota</taxon>
        <taxon>Alphaproteobacteria</taxon>
        <taxon>Rhodobacterales</taxon>
        <taxon>Roseobacteraceae</taxon>
        <taxon>Roseovarius</taxon>
    </lineage>
</organism>
<dbReference type="Pfam" id="PF19077">
    <property type="entry name" value="Big_13"/>
    <property type="match status" value="3"/>
</dbReference>
<dbReference type="Gene3D" id="2.60.40.10">
    <property type="entry name" value="Immunoglobulins"/>
    <property type="match status" value="9"/>
</dbReference>
<dbReference type="Gene3D" id="2.60.40.3440">
    <property type="match status" value="2"/>
</dbReference>
<dbReference type="InterPro" id="IPR011049">
    <property type="entry name" value="Serralysin-like_metalloprot_C"/>
</dbReference>
<dbReference type="InterPro" id="IPR010221">
    <property type="entry name" value="VCBS_dom"/>
</dbReference>
<dbReference type="PROSITE" id="PS00330">
    <property type="entry name" value="HEMOLYSIN_CALCIUM"/>
    <property type="match status" value="8"/>
</dbReference>
<dbReference type="InterPro" id="IPR018511">
    <property type="entry name" value="Hemolysin-typ_Ca-bd_CS"/>
</dbReference>
<accession>A0A0A0HSU4</accession>
<dbReference type="eggNOG" id="COG3209">
    <property type="taxonomic scope" value="Bacteria"/>
</dbReference>
<name>A0A0A0HSU4_9RHOB</name>
<reference evidence="7 8" key="1">
    <citation type="submission" date="2013-01" db="EMBL/GenBank/DDBJ databases">
        <authorList>
            <person name="Fiebig A."/>
            <person name="Goeker M."/>
            <person name="Klenk H.-P.P."/>
        </authorList>
    </citation>
    <scope>NUCLEOTIDE SEQUENCE [LARGE SCALE GENOMIC DNA]</scope>
    <source>
        <strain evidence="7 8">DSM 17069</strain>
    </source>
</reference>